<dbReference type="GO" id="GO:0016226">
    <property type="term" value="P:iron-sulfur cluster assembly"/>
    <property type="evidence" value="ECO:0007669"/>
    <property type="project" value="TreeGrafter"/>
</dbReference>
<dbReference type="OrthoDB" id="10344390at2759"/>
<dbReference type="Pfam" id="PF00400">
    <property type="entry name" value="WD40"/>
    <property type="match status" value="2"/>
</dbReference>
<protein>
    <submittedName>
        <fullName evidence="2">Uncharacterized protein</fullName>
    </submittedName>
</protein>
<evidence type="ECO:0000313" key="2">
    <source>
        <dbReference type="EMBL" id="CAD8190543.1"/>
    </source>
</evidence>
<dbReference type="InterPro" id="IPR001680">
    <property type="entry name" value="WD40_rpt"/>
</dbReference>
<keyword evidence="3" id="KW-1185">Reference proteome</keyword>
<evidence type="ECO:0000256" key="1">
    <source>
        <dbReference type="PROSITE-ProRule" id="PRU00221"/>
    </source>
</evidence>
<dbReference type="EMBL" id="CAJJDO010000096">
    <property type="protein sequence ID" value="CAD8190543.1"/>
    <property type="molecule type" value="Genomic_DNA"/>
</dbReference>
<organism evidence="2 3">
    <name type="scientific">Paramecium pentaurelia</name>
    <dbReference type="NCBI Taxonomy" id="43138"/>
    <lineage>
        <taxon>Eukaryota</taxon>
        <taxon>Sar</taxon>
        <taxon>Alveolata</taxon>
        <taxon>Ciliophora</taxon>
        <taxon>Intramacronucleata</taxon>
        <taxon>Oligohymenophorea</taxon>
        <taxon>Peniculida</taxon>
        <taxon>Parameciidae</taxon>
        <taxon>Paramecium</taxon>
    </lineage>
</organism>
<dbReference type="AlphaFoldDB" id="A0A8S1WLQ7"/>
<evidence type="ECO:0000313" key="3">
    <source>
        <dbReference type="Proteomes" id="UP000689195"/>
    </source>
</evidence>
<dbReference type="PROSITE" id="PS50294">
    <property type="entry name" value="WD_REPEATS_REGION"/>
    <property type="match status" value="1"/>
</dbReference>
<accession>A0A8S1WLQ7</accession>
<dbReference type="PANTHER" id="PTHR19920">
    <property type="entry name" value="WD40 PROTEIN CIAO1"/>
    <property type="match status" value="1"/>
</dbReference>
<proteinExistence type="predicted"/>
<dbReference type="PROSITE" id="PS50082">
    <property type="entry name" value="WD_REPEATS_2"/>
    <property type="match status" value="1"/>
</dbReference>
<dbReference type="PANTHER" id="PTHR19920:SF0">
    <property type="entry name" value="CYTOSOLIC IRON-SULFUR PROTEIN ASSEMBLY PROTEIN CIAO1-RELATED"/>
    <property type="match status" value="1"/>
</dbReference>
<reference evidence="2" key="1">
    <citation type="submission" date="2021-01" db="EMBL/GenBank/DDBJ databases">
        <authorList>
            <consortium name="Genoscope - CEA"/>
            <person name="William W."/>
        </authorList>
    </citation>
    <scope>NUCLEOTIDE SEQUENCE</scope>
</reference>
<sequence length="367" mass="42468">MINLIKSIFQKKSQQQIEQPLQQQLDPYKHFNYKTINKNTIKLKSDCSAIAINKENSLLLVSHESKIKVYMLKNDSLKQVQLITNHHKRVTALKFFNKYSLSYLSSSKDSNIIISSSYLCANPKYIQKLSGNSQGIISLALNIQEDLIVSGSFDQMIRFWSRDTQSTISNWKCSQTIQDHSCYVEGLSINDESNTVVSCGFDSRILIIQRKNLSSKWLITQKIQVHTFCHQIIFINNNTFAFQDIGLTKLLIYQNINDKNQSPNYIKSKELVLQGNHNGNKSYFQSIYNHSKQVLICKNGNTINFIRVIKKSTNQKRDNLIFRLEQAIDYGQLFFGLLVGTLSEDGQYFITWDELSQEIQLKKYQEL</sequence>
<dbReference type="Proteomes" id="UP000689195">
    <property type="component" value="Unassembled WGS sequence"/>
</dbReference>
<dbReference type="SMART" id="SM00320">
    <property type="entry name" value="WD40"/>
    <property type="match status" value="4"/>
</dbReference>
<gene>
    <name evidence="2" type="ORF">PPENT_87.1.T0960173</name>
</gene>
<dbReference type="GO" id="GO:0097361">
    <property type="term" value="C:cytosolic [4Fe-4S] assembly targeting complex"/>
    <property type="evidence" value="ECO:0007669"/>
    <property type="project" value="TreeGrafter"/>
</dbReference>
<comment type="caution">
    <text evidence="2">The sequence shown here is derived from an EMBL/GenBank/DDBJ whole genome shotgun (WGS) entry which is preliminary data.</text>
</comment>
<name>A0A8S1WLQ7_9CILI</name>
<keyword evidence="1" id="KW-0853">WD repeat</keyword>
<feature type="repeat" description="WD" evidence="1">
    <location>
        <begin position="129"/>
        <end position="170"/>
    </location>
</feature>